<comment type="caution">
    <text evidence="4">The sequence shown here is derived from an EMBL/GenBank/DDBJ whole genome shotgun (WGS) entry which is preliminary data.</text>
</comment>
<dbReference type="SUPFAM" id="SSF55469">
    <property type="entry name" value="FMN-dependent nitroreductase-like"/>
    <property type="match status" value="1"/>
</dbReference>
<dbReference type="PANTHER" id="PTHR43673">
    <property type="entry name" value="NAD(P)H NITROREDUCTASE YDGI-RELATED"/>
    <property type="match status" value="1"/>
</dbReference>
<keyword evidence="2" id="KW-0560">Oxidoreductase</keyword>
<evidence type="ECO:0000259" key="3">
    <source>
        <dbReference type="Pfam" id="PF00881"/>
    </source>
</evidence>
<feature type="domain" description="Nitroreductase" evidence="3">
    <location>
        <begin position="17"/>
        <end position="155"/>
    </location>
</feature>
<evidence type="ECO:0000256" key="1">
    <source>
        <dbReference type="ARBA" id="ARBA00007118"/>
    </source>
</evidence>
<dbReference type="RefSeq" id="WP_343066061.1">
    <property type="nucleotide sequence ID" value="NZ_JACHVQ010000005.1"/>
</dbReference>
<organism evidence="4 5">
    <name type="scientific">Flexivirga oryzae</name>
    <dbReference type="NCBI Taxonomy" id="1794944"/>
    <lineage>
        <taxon>Bacteria</taxon>
        <taxon>Bacillati</taxon>
        <taxon>Actinomycetota</taxon>
        <taxon>Actinomycetes</taxon>
        <taxon>Micrococcales</taxon>
        <taxon>Dermacoccaceae</taxon>
        <taxon>Flexivirga</taxon>
    </lineage>
</organism>
<sequence>MTACQPTARPELHPALANRFSPVSFDPVAVVTPAQLGTLIDAVRKAPSAGNSQPWSFIVARRDDAIHRRLVKHLARSSARWAPDASLLVVNLARVLVDETCDWEYSEFARYDLGQAVAHMTIQGLSIGLDAHQFRAFDRAGIAREFDVPPHWEVTTTTAFGVAAHAPGDVTSPGTSRDRAGADQIIWPASSAP</sequence>
<gene>
    <name evidence="4" type="ORF">FHU39_004433</name>
</gene>
<accession>A0A839NIA6</accession>
<dbReference type="EMBL" id="JACHVQ010000005">
    <property type="protein sequence ID" value="MBB2894391.1"/>
    <property type="molecule type" value="Genomic_DNA"/>
</dbReference>
<evidence type="ECO:0000313" key="4">
    <source>
        <dbReference type="EMBL" id="MBB2894391.1"/>
    </source>
</evidence>
<name>A0A839NIA6_9MICO</name>
<dbReference type="InterPro" id="IPR000415">
    <property type="entry name" value="Nitroreductase-like"/>
</dbReference>
<evidence type="ECO:0000256" key="2">
    <source>
        <dbReference type="ARBA" id="ARBA00023002"/>
    </source>
</evidence>
<dbReference type="PANTHER" id="PTHR43673:SF10">
    <property type="entry name" value="NADH DEHYDROGENASE_NAD(P)H NITROREDUCTASE XCC3605-RELATED"/>
    <property type="match status" value="1"/>
</dbReference>
<keyword evidence="5" id="KW-1185">Reference proteome</keyword>
<dbReference type="InterPro" id="IPR029479">
    <property type="entry name" value="Nitroreductase"/>
</dbReference>
<protein>
    <submittedName>
        <fullName evidence="4">Nitroreductase</fullName>
    </submittedName>
</protein>
<dbReference type="AlphaFoldDB" id="A0A839NIA6"/>
<dbReference type="Pfam" id="PF00881">
    <property type="entry name" value="Nitroreductase"/>
    <property type="match status" value="1"/>
</dbReference>
<evidence type="ECO:0000313" key="5">
    <source>
        <dbReference type="Proteomes" id="UP000559182"/>
    </source>
</evidence>
<dbReference type="GO" id="GO:0016491">
    <property type="term" value="F:oxidoreductase activity"/>
    <property type="evidence" value="ECO:0007669"/>
    <property type="project" value="UniProtKB-KW"/>
</dbReference>
<reference evidence="4 5" key="1">
    <citation type="submission" date="2020-08" db="EMBL/GenBank/DDBJ databases">
        <title>Sequencing the genomes of 1000 actinobacteria strains.</title>
        <authorList>
            <person name="Klenk H.-P."/>
        </authorList>
    </citation>
    <scope>NUCLEOTIDE SEQUENCE [LARGE SCALE GENOMIC DNA]</scope>
    <source>
        <strain evidence="4 5">DSM 105369</strain>
    </source>
</reference>
<proteinExistence type="inferred from homology"/>
<comment type="similarity">
    <text evidence="1">Belongs to the nitroreductase family.</text>
</comment>
<dbReference type="Gene3D" id="3.40.109.10">
    <property type="entry name" value="NADH Oxidase"/>
    <property type="match status" value="1"/>
</dbReference>
<dbReference type="Proteomes" id="UP000559182">
    <property type="component" value="Unassembled WGS sequence"/>
</dbReference>